<reference evidence="2" key="1">
    <citation type="journal article" date="2023" name="Mar. Drugs">
        <title>Gemmata algarum, a Novel Planctomycete Isolated from an Algal Mat, Displays Antimicrobial Activity.</title>
        <authorList>
            <person name="Kumar G."/>
            <person name="Kallscheuer N."/>
            <person name="Kashif M."/>
            <person name="Ahamad S."/>
            <person name="Jagadeeshwari U."/>
            <person name="Pannikurungottu S."/>
            <person name="Haufschild T."/>
            <person name="Kabuu M."/>
            <person name="Sasikala C."/>
            <person name="Jogler C."/>
            <person name="Ramana C."/>
        </authorList>
    </citation>
    <scope>NUCLEOTIDE SEQUENCE [LARGE SCALE GENOMIC DNA]</scope>
    <source>
        <strain evidence="2">JC673</strain>
    </source>
</reference>
<gene>
    <name evidence="1" type="ORF">R5W23_002133</name>
</gene>
<dbReference type="EMBL" id="JAXBLV010000185">
    <property type="protein sequence ID" value="MDY3560884.1"/>
    <property type="molecule type" value="Genomic_DNA"/>
</dbReference>
<accession>A0ABU5F128</accession>
<dbReference type="SUPFAM" id="SSF144059">
    <property type="entry name" value="ImpE-like"/>
    <property type="match status" value="1"/>
</dbReference>
<dbReference type="RefSeq" id="WP_320687386.1">
    <property type="nucleotide sequence ID" value="NZ_JAXBLV010000185.1"/>
</dbReference>
<organism evidence="1 2">
    <name type="scientific">Gemmata algarum</name>
    <dbReference type="NCBI Taxonomy" id="2975278"/>
    <lineage>
        <taxon>Bacteria</taxon>
        <taxon>Pseudomonadati</taxon>
        <taxon>Planctomycetota</taxon>
        <taxon>Planctomycetia</taxon>
        <taxon>Gemmatales</taxon>
        <taxon>Gemmataceae</taxon>
        <taxon>Gemmata</taxon>
    </lineage>
</organism>
<dbReference type="Pfam" id="PF07024">
    <property type="entry name" value="ImpE"/>
    <property type="match status" value="1"/>
</dbReference>
<dbReference type="InterPro" id="IPR011990">
    <property type="entry name" value="TPR-like_helical_dom_sf"/>
</dbReference>
<evidence type="ECO:0000313" key="1">
    <source>
        <dbReference type="EMBL" id="MDY3560884.1"/>
    </source>
</evidence>
<keyword evidence="2" id="KW-1185">Reference proteome</keyword>
<dbReference type="Pfam" id="PF14559">
    <property type="entry name" value="TPR_19"/>
    <property type="match status" value="1"/>
</dbReference>
<dbReference type="InterPro" id="IPR009211">
    <property type="entry name" value="TagJ"/>
</dbReference>
<evidence type="ECO:0000313" key="2">
    <source>
        <dbReference type="Proteomes" id="UP001272242"/>
    </source>
</evidence>
<proteinExistence type="predicted"/>
<protein>
    <submittedName>
        <fullName evidence="1">Tetratricopeptide repeat protein</fullName>
    </submittedName>
</protein>
<sequence length="261" mass="29090">MEPTAHDMLADGRLADAVALQEAAVARRPDDPAALRLFADLLAFAGRLDEATEHIARVHTDAPEWPETERGLHRLFRSERLRTLEGREPTIVPEPPPDHAARRWKAVKRLRRAEPERAVRAVDAADRVSPVVRGFIDGREFDGLRDADDRFASVLEAFRGGEYLWVAWEALRKVRLAPAEALLDQLYRPAALTLRDGSTFDVHLPLVYPASYRADGAFALGLETDHVCPDNGPTRCVGAKLLLVGDEDEIPLSECRLIEVK</sequence>
<name>A0ABU5F128_9BACT</name>
<dbReference type="Gene3D" id="1.25.40.10">
    <property type="entry name" value="Tetratricopeptide repeat domain"/>
    <property type="match status" value="1"/>
</dbReference>
<comment type="caution">
    <text evidence="1">The sequence shown here is derived from an EMBL/GenBank/DDBJ whole genome shotgun (WGS) entry which is preliminary data.</text>
</comment>
<dbReference type="Proteomes" id="UP001272242">
    <property type="component" value="Unassembled WGS sequence"/>
</dbReference>